<accession>A0ACC0FMY5</accession>
<evidence type="ECO:0000313" key="1">
    <source>
        <dbReference type="EMBL" id="KAI7988806.1"/>
    </source>
</evidence>
<reference evidence="1 2" key="1">
    <citation type="journal article" date="2022" name="Plant J.">
        <title>Chromosome-level genome of Camellia lanceoleosa provides a valuable resource for understanding genome evolution and self-incompatibility.</title>
        <authorList>
            <person name="Gong W."/>
            <person name="Xiao S."/>
            <person name="Wang L."/>
            <person name="Liao Z."/>
            <person name="Chang Y."/>
            <person name="Mo W."/>
            <person name="Hu G."/>
            <person name="Li W."/>
            <person name="Zhao G."/>
            <person name="Zhu H."/>
            <person name="Hu X."/>
            <person name="Ji K."/>
            <person name="Xiang X."/>
            <person name="Song Q."/>
            <person name="Yuan D."/>
            <person name="Jin S."/>
            <person name="Zhang L."/>
        </authorList>
    </citation>
    <scope>NUCLEOTIDE SEQUENCE [LARGE SCALE GENOMIC DNA]</scope>
    <source>
        <strain evidence="1">SQ_2022a</strain>
    </source>
</reference>
<keyword evidence="2" id="KW-1185">Reference proteome</keyword>
<name>A0ACC0FMY5_9ERIC</name>
<comment type="caution">
    <text evidence="1">The sequence shown here is derived from an EMBL/GenBank/DDBJ whole genome shotgun (WGS) entry which is preliminary data.</text>
</comment>
<protein>
    <submittedName>
        <fullName evidence="1">Peptidyl-prolyl cis-trans isomerase FKBP62</fullName>
    </submittedName>
</protein>
<proteinExistence type="predicted"/>
<gene>
    <name evidence="1" type="ORF">LOK49_LG13G00134</name>
</gene>
<keyword evidence="1" id="KW-0413">Isomerase</keyword>
<organism evidence="1 2">
    <name type="scientific">Camellia lanceoleosa</name>
    <dbReference type="NCBI Taxonomy" id="1840588"/>
    <lineage>
        <taxon>Eukaryota</taxon>
        <taxon>Viridiplantae</taxon>
        <taxon>Streptophyta</taxon>
        <taxon>Embryophyta</taxon>
        <taxon>Tracheophyta</taxon>
        <taxon>Spermatophyta</taxon>
        <taxon>Magnoliopsida</taxon>
        <taxon>eudicotyledons</taxon>
        <taxon>Gunneridae</taxon>
        <taxon>Pentapetalae</taxon>
        <taxon>asterids</taxon>
        <taxon>Ericales</taxon>
        <taxon>Theaceae</taxon>
        <taxon>Camellia</taxon>
    </lineage>
</organism>
<dbReference type="EMBL" id="CM045771">
    <property type="protein sequence ID" value="KAI7988806.1"/>
    <property type="molecule type" value="Genomic_DNA"/>
</dbReference>
<dbReference type="Proteomes" id="UP001060215">
    <property type="component" value="Chromosome 14"/>
</dbReference>
<sequence length="650" mass="71437">MHLPGDSRGRGCGARRGVSRGRGRGRGGGQAIEHDNNAMDDGISQISTDSVNTYVGEKEEVNFTSSDKSGFVFRSTRGDSVVTALGKLKMHQYISLSAFNREVMPVDHAATEEGKDDAMEICKRTKRMSIEIGPMIMESAFGGWPSNYASPLAAKFPPYSPTGVYYRERKRTRSPGEEKLNGNVARDEPKLKKAKTCSKVIDYSDPFAVPNLLESLDSGKYGSVTKEIKDLIDRRRQTLNTYFGLDPMLMDVEVNLARGASKENLPATPSAQKDIIDLVDDDVANDVPIERLPIVVIDSDDEETGDQKSLYPYREIVLPKPPGVSNEGFSDILSCVDKQAEKLRNISSRYEHDKKFRVAAVNNLEEKIKAINVMKEEHSQLSHEAHECSDSIPEMNKMVFAVQSLDGFGEKGKPASGDEGGVPPNAMLQITVELVSSKPVTEVKDDKVIKKILKEGEGYDRPNDGATVKLKLIGKLEDGTIFLKKGHDNDEELFEFKTDEEQVIEGLDIAVMTMKKGEIALLTVAPKYAFGSSESYRELAVVPPNSYVMYSAGSTYYHNDSALPTTTLALTDNCLKGTAICQILGFNVKGWCGRLVFSPSQCLLFPTPTPFFCCVVPALYPIFVPEHVGTFDVEAPNIAIPSLSLAQSNK</sequence>
<evidence type="ECO:0000313" key="2">
    <source>
        <dbReference type="Proteomes" id="UP001060215"/>
    </source>
</evidence>